<dbReference type="Proteomes" id="UP000242287">
    <property type="component" value="Unassembled WGS sequence"/>
</dbReference>
<reference evidence="1 2" key="1">
    <citation type="submission" date="2014-02" db="EMBL/GenBank/DDBJ databases">
        <title>Transposable element dynamics among asymbiotic and ectomycorrhizal Amanita fungi.</title>
        <authorList>
            <consortium name="DOE Joint Genome Institute"/>
            <person name="Hess J."/>
            <person name="Skrede I."/>
            <person name="Wolfe B."/>
            <person name="LaButti K."/>
            <person name="Ohm R.A."/>
            <person name="Grigoriev I.V."/>
            <person name="Pringle A."/>
        </authorList>
    </citation>
    <scope>NUCLEOTIDE SEQUENCE [LARGE SCALE GENOMIC DNA]</scope>
    <source>
        <strain evidence="1 2">SKay4041</strain>
    </source>
</reference>
<sequence>IEIEKGLLAPYKELPREIIQYIFILSTNTLVHIPPKPNDVPVVLSHVCTAWRRLALATPELWNHIRI</sequence>
<proteinExistence type="predicted"/>
<name>A0A2A9NMG9_9AGAR</name>
<keyword evidence="2" id="KW-1185">Reference proteome</keyword>
<organism evidence="1 2">
    <name type="scientific">Amanita thiersii Skay4041</name>
    <dbReference type="NCBI Taxonomy" id="703135"/>
    <lineage>
        <taxon>Eukaryota</taxon>
        <taxon>Fungi</taxon>
        <taxon>Dikarya</taxon>
        <taxon>Basidiomycota</taxon>
        <taxon>Agaricomycotina</taxon>
        <taxon>Agaricomycetes</taxon>
        <taxon>Agaricomycetidae</taxon>
        <taxon>Agaricales</taxon>
        <taxon>Pluteineae</taxon>
        <taxon>Amanitaceae</taxon>
        <taxon>Amanita</taxon>
    </lineage>
</organism>
<dbReference type="AlphaFoldDB" id="A0A2A9NMG9"/>
<dbReference type="OrthoDB" id="3268739at2759"/>
<evidence type="ECO:0000313" key="1">
    <source>
        <dbReference type="EMBL" id="PFH52175.1"/>
    </source>
</evidence>
<evidence type="ECO:0000313" key="2">
    <source>
        <dbReference type="Proteomes" id="UP000242287"/>
    </source>
</evidence>
<dbReference type="Gene3D" id="1.20.1280.50">
    <property type="match status" value="1"/>
</dbReference>
<gene>
    <name evidence="1" type="ORF">AMATHDRAFT_121161</name>
</gene>
<feature type="non-terminal residue" evidence="1">
    <location>
        <position position="1"/>
    </location>
</feature>
<dbReference type="EMBL" id="KZ301981">
    <property type="protein sequence ID" value="PFH52175.1"/>
    <property type="molecule type" value="Genomic_DNA"/>
</dbReference>
<accession>A0A2A9NMG9</accession>
<feature type="non-terminal residue" evidence="1">
    <location>
        <position position="67"/>
    </location>
</feature>
<protein>
    <submittedName>
        <fullName evidence="1">Uncharacterized protein</fullName>
    </submittedName>
</protein>